<protein>
    <submittedName>
        <fullName evidence="1">Uncharacterized protein</fullName>
    </submittedName>
</protein>
<dbReference type="OrthoDB" id="376180at2759"/>
<dbReference type="AlphaFoldDB" id="W7ACY3"/>
<organism evidence="1 2">
    <name type="scientific">Plasmodium inui San Antonio 1</name>
    <dbReference type="NCBI Taxonomy" id="1237626"/>
    <lineage>
        <taxon>Eukaryota</taxon>
        <taxon>Sar</taxon>
        <taxon>Alveolata</taxon>
        <taxon>Apicomplexa</taxon>
        <taxon>Aconoidasida</taxon>
        <taxon>Haemosporida</taxon>
        <taxon>Plasmodiidae</taxon>
        <taxon>Plasmodium</taxon>
        <taxon>Plasmodium (Plasmodium)</taxon>
    </lineage>
</organism>
<accession>W7ACY3</accession>
<dbReference type="VEuPathDB" id="PlasmoDB:C922_00424"/>
<dbReference type="RefSeq" id="XP_008814262.1">
    <property type="nucleotide sequence ID" value="XM_008816040.1"/>
</dbReference>
<evidence type="ECO:0000313" key="1">
    <source>
        <dbReference type="EMBL" id="EUD69560.1"/>
    </source>
</evidence>
<proteinExistence type="predicted"/>
<keyword evidence="2" id="KW-1185">Reference proteome</keyword>
<dbReference type="Proteomes" id="UP000030640">
    <property type="component" value="Unassembled WGS sequence"/>
</dbReference>
<reference evidence="1 2" key="1">
    <citation type="submission" date="2013-02" db="EMBL/GenBank/DDBJ databases">
        <title>The Genome Sequence of Plasmodium inui San Antonio 1.</title>
        <authorList>
            <consortium name="The Broad Institute Genome Sequencing Platform"/>
            <consortium name="The Broad Institute Genome Sequencing Center for Infectious Disease"/>
            <person name="Neafsey D."/>
            <person name="Cheeseman I."/>
            <person name="Volkman S."/>
            <person name="Adams J."/>
            <person name="Walker B."/>
            <person name="Young S.K."/>
            <person name="Zeng Q."/>
            <person name="Gargeya S."/>
            <person name="Fitzgerald M."/>
            <person name="Haas B."/>
            <person name="Abouelleil A."/>
            <person name="Alvarado L."/>
            <person name="Arachchi H.M."/>
            <person name="Berlin A.M."/>
            <person name="Chapman S.B."/>
            <person name="Dewar J."/>
            <person name="Goldberg J."/>
            <person name="Griggs A."/>
            <person name="Gujja S."/>
            <person name="Hansen M."/>
            <person name="Howarth C."/>
            <person name="Imamovic A."/>
            <person name="Larimer J."/>
            <person name="McCowan C."/>
            <person name="Murphy C."/>
            <person name="Neiman D."/>
            <person name="Pearson M."/>
            <person name="Priest M."/>
            <person name="Roberts A."/>
            <person name="Saif S."/>
            <person name="Shea T."/>
            <person name="Sisk P."/>
            <person name="Sykes S."/>
            <person name="Wortman J."/>
            <person name="Nusbaum C."/>
            <person name="Birren B."/>
        </authorList>
    </citation>
    <scope>NUCLEOTIDE SEQUENCE [LARGE SCALE GENOMIC DNA]</scope>
    <source>
        <strain evidence="1 2">San Antonio 1</strain>
    </source>
</reference>
<dbReference type="GeneID" id="20035698"/>
<name>W7ACY3_9APIC</name>
<dbReference type="EMBL" id="KI965460">
    <property type="protein sequence ID" value="EUD69560.1"/>
    <property type="molecule type" value="Genomic_DNA"/>
</dbReference>
<gene>
    <name evidence="1" type="ORF">C922_00424</name>
</gene>
<sequence length="239" mass="28500">MHQKKSLKKTYDHDLDEFRHVLKKCDDIFFEIYDKPLEEYVKAGMHNIGEISQLHKEYLLKLAKGIDFENASKPFGVAKKNFEMKSENELRGTLYFHDLMNIPLFEFLNNTTVGNLSLAKELIFLRKNVKFEILRIQKTRAIREKNMENRYVVERLKQINATRHLNYAEGKKIIDIIIYQLRNMSYAIVILKPLKIIVLRKDVIEYREFYIASGLLNRLIALLEFIEYNSQLCHEYFKT</sequence>
<evidence type="ECO:0000313" key="2">
    <source>
        <dbReference type="Proteomes" id="UP000030640"/>
    </source>
</evidence>